<organism evidence="1 2">
    <name type="scientific">Cyprinus carpio</name>
    <name type="common">Common carp</name>
    <dbReference type="NCBI Taxonomy" id="7962"/>
    <lineage>
        <taxon>Eukaryota</taxon>
        <taxon>Metazoa</taxon>
        <taxon>Chordata</taxon>
        <taxon>Craniata</taxon>
        <taxon>Vertebrata</taxon>
        <taxon>Euteleostomi</taxon>
        <taxon>Actinopterygii</taxon>
        <taxon>Neopterygii</taxon>
        <taxon>Teleostei</taxon>
        <taxon>Ostariophysi</taxon>
        <taxon>Cypriniformes</taxon>
        <taxon>Cyprinidae</taxon>
        <taxon>Cyprininae</taxon>
        <taxon>Cyprinus</taxon>
    </lineage>
</organism>
<protein>
    <submittedName>
        <fullName evidence="1">Uncharacterized protein</fullName>
    </submittedName>
</protein>
<accession>A0A8C1T731</accession>
<name>A0A8C1T731_CYPCA</name>
<reference evidence="1" key="1">
    <citation type="submission" date="2025-08" db="UniProtKB">
        <authorList>
            <consortium name="Ensembl"/>
        </authorList>
    </citation>
    <scope>IDENTIFICATION</scope>
</reference>
<dbReference type="Proteomes" id="UP000694700">
    <property type="component" value="Unplaced"/>
</dbReference>
<dbReference type="Ensembl" id="ENSCCRT00015018878.1">
    <property type="protein sequence ID" value="ENSCCRP00015018226.1"/>
    <property type="gene ID" value="ENSCCRG00015007948.1"/>
</dbReference>
<evidence type="ECO:0000313" key="1">
    <source>
        <dbReference type="Ensembl" id="ENSCCRP00015018226.1"/>
    </source>
</evidence>
<dbReference type="AlphaFoldDB" id="A0A8C1T731"/>
<sequence length="97" mass="11110">MEKINMIKNRSKPMLKRAGSDIISANSNVRIPLAPRMSRRTRPILASRMTRNSVGDTKYFSMRSASKRPVEYQTLEAVLQTSEEMSIPRKRRCGLVL</sequence>
<proteinExistence type="predicted"/>
<evidence type="ECO:0000313" key="2">
    <source>
        <dbReference type="Proteomes" id="UP000694700"/>
    </source>
</evidence>